<evidence type="ECO:0000256" key="2">
    <source>
        <dbReference type="ARBA" id="ARBA00022490"/>
    </source>
</evidence>
<keyword evidence="5" id="KW-0547">Nucleotide-binding</keyword>
<dbReference type="GO" id="GO:0005737">
    <property type="term" value="C:cytoplasm"/>
    <property type="evidence" value="ECO:0007669"/>
    <property type="project" value="UniProtKB-SubCell"/>
</dbReference>
<dbReference type="Pfam" id="PF13765">
    <property type="entry name" value="PRY"/>
    <property type="match status" value="1"/>
</dbReference>
<dbReference type="Pfam" id="PF00622">
    <property type="entry name" value="SPRY"/>
    <property type="match status" value="1"/>
</dbReference>
<sequence>GSRLKNTEKTLYCHGLSVSGVPSSSALVSNSFVGKYLENIPLAFACCICPQMTVLPIQLNLFSFVGTLAAVSQNKIKRNLKGKFQRIFEGIAEAGNPTLLNDMYTELFIAEGGSGEVNDEHEITQIETTSRKPSRPETMIKCEDIFQPLPGRDHQPIRTVLTKGVAGIGKTVLTHKFTLDWAEDKANHNIQFTFPFTFRELNTKEAGICNFDKFQVVFIFDGLDECRLPLDFRNNEILTDATESTSVDVLLTNLITGKLLPTARLWITTRPAAANQIPPECVDMVTEVRGFTDPQKEEYFRKKLREEEQAGRIISHIKTSRSLHIMCHIPVFCWITASVLEDIMGSQTTDELPKTLSEMYIRFLVVQSKVGNVKYRGGAETDPLWNTETSKIIMSLGKLAFEQLQKGNLIFYESDLRECGIDITAASVYSGVFTQIFKEECGLWQEKVFCFVHLSFQEFLAALYVYVQFINTGVNLLSEPQSRSCWSPLLRDKSKVYLLYQSAVDMTIQSPNGHLDLFLRFLLGFSLETNQTLLQELLTPSGGSFQNYQETVKYIKKKIRRIPSPERCINLFHCLNELNDHSLVEEIQQYLSSGSLSTDKLSPAQWSALAFFLLSSEKDLDVFDLRKYSASEEGLLRLLQVVKSSRISCLRNCKLSERSCEALACILKSKSSSLRELDLSNNGLQDSGVKLLFGGLQSPHCRLETLRLSGCNLSEKSCEVLASVLSSQSSSLRDLDLSNNELQDSGVKLLSPGLESPYCRLETLRLSGCQVTEEGCVSLASALSSNPSHLRELDLSYNHPGDSGVKLLSAGLEDPHWRLDTLWKLLLSEDNRKVTEVKEEQPYPNHPERFHHWKQVLCRDGLTGCSYWEVEWKGWVNIVVAYKGIKRKGQDDEGCLGENDKSWGLFCSGNGYSACHNKRTTDIRGIHSSFDAGRVAVYVDWPAGVLSFYRVSADTLIHLHTFNTTFTEPLYPMLRFKIRSASGSSVSLCKCEDGESAKDPHCF</sequence>
<evidence type="ECO:0000256" key="6">
    <source>
        <dbReference type="ARBA" id="ARBA00022840"/>
    </source>
</evidence>
<organism evidence="8 9">
    <name type="scientific">Sander lucioperca</name>
    <name type="common">Pike-perch</name>
    <name type="synonym">Perca lucioperca</name>
    <dbReference type="NCBI Taxonomy" id="283035"/>
    <lineage>
        <taxon>Eukaryota</taxon>
        <taxon>Metazoa</taxon>
        <taxon>Chordata</taxon>
        <taxon>Craniata</taxon>
        <taxon>Vertebrata</taxon>
        <taxon>Euteleostomi</taxon>
        <taxon>Actinopterygii</taxon>
        <taxon>Neopterygii</taxon>
        <taxon>Teleostei</taxon>
        <taxon>Neoteleostei</taxon>
        <taxon>Acanthomorphata</taxon>
        <taxon>Eupercaria</taxon>
        <taxon>Perciformes</taxon>
        <taxon>Percoidei</taxon>
        <taxon>Percidae</taxon>
        <taxon>Luciopercinae</taxon>
        <taxon>Sander</taxon>
    </lineage>
</organism>
<dbReference type="PANTHER" id="PTHR24106">
    <property type="entry name" value="NACHT, LRR AND CARD DOMAINS-CONTAINING"/>
    <property type="match status" value="1"/>
</dbReference>
<dbReference type="SMART" id="SM00589">
    <property type="entry name" value="PRY"/>
    <property type="match status" value="1"/>
</dbReference>
<dbReference type="InterPro" id="IPR001870">
    <property type="entry name" value="B30.2/SPRY"/>
</dbReference>
<dbReference type="Pfam" id="PF14484">
    <property type="entry name" value="FISNA"/>
    <property type="match status" value="1"/>
</dbReference>
<evidence type="ECO:0000313" key="8">
    <source>
        <dbReference type="Ensembl" id="ENSSLUP00000031918.1"/>
    </source>
</evidence>
<dbReference type="SMART" id="SM00368">
    <property type="entry name" value="LRR_RI"/>
    <property type="match status" value="5"/>
</dbReference>
<dbReference type="InterPro" id="IPR013320">
    <property type="entry name" value="ConA-like_dom_sf"/>
</dbReference>
<dbReference type="InterPro" id="IPR043136">
    <property type="entry name" value="B30.2/SPRY_sf"/>
</dbReference>
<name>A0A8C9Z5B9_SANLU</name>
<dbReference type="InterPro" id="IPR006574">
    <property type="entry name" value="PRY"/>
</dbReference>
<dbReference type="PROSITE" id="PS50188">
    <property type="entry name" value="B302_SPRY"/>
    <property type="match status" value="1"/>
</dbReference>
<accession>A0A8C9Z5B9</accession>
<dbReference type="Ensembl" id="ENSSLUT00000032940.1">
    <property type="protein sequence ID" value="ENSSLUP00000031918.1"/>
    <property type="gene ID" value="ENSSLUG00000014263.1"/>
</dbReference>
<evidence type="ECO:0000259" key="7">
    <source>
        <dbReference type="PROSITE" id="PS50188"/>
    </source>
</evidence>
<evidence type="ECO:0000256" key="3">
    <source>
        <dbReference type="ARBA" id="ARBA00022614"/>
    </source>
</evidence>
<evidence type="ECO:0000256" key="5">
    <source>
        <dbReference type="ARBA" id="ARBA00022741"/>
    </source>
</evidence>
<dbReference type="InterPro" id="IPR003877">
    <property type="entry name" value="SPRY_dom"/>
</dbReference>
<evidence type="ECO:0000256" key="4">
    <source>
        <dbReference type="ARBA" id="ARBA00022737"/>
    </source>
</evidence>
<dbReference type="Pfam" id="PF17779">
    <property type="entry name" value="WHD_NOD2"/>
    <property type="match status" value="1"/>
</dbReference>
<evidence type="ECO:0000313" key="9">
    <source>
        <dbReference type="Proteomes" id="UP000694568"/>
    </source>
</evidence>
<reference evidence="8" key="2">
    <citation type="submission" date="2025-09" db="UniProtKB">
        <authorList>
            <consortium name="Ensembl"/>
        </authorList>
    </citation>
    <scope>IDENTIFICATION</scope>
</reference>
<dbReference type="Proteomes" id="UP000694568">
    <property type="component" value="Unplaced"/>
</dbReference>
<dbReference type="InterPro" id="IPR001611">
    <property type="entry name" value="Leu-rich_rpt"/>
</dbReference>
<comment type="subcellular location">
    <subcellularLocation>
        <location evidence="1">Cytoplasm</location>
    </subcellularLocation>
</comment>
<dbReference type="Gene3D" id="3.80.10.10">
    <property type="entry name" value="Ribonuclease Inhibitor"/>
    <property type="match status" value="1"/>
</dbReference>
<dbReference type="InterPro" id="IPR007111">
    <property type="entry name" value="NACHT_NTPase"/>
</dbReference>
<dbReference type="Pfam" id="PF05729">
    <property type="entry name" value="NACHT"/>
    <property type="match status" value="2"/>
</dbReference>
<dbReference type="InterPro" id="IPR051261">
    <property type="entry name" value="NLR"/>
</dbReference>
<dbReference type="Gene3D" id="2.60.120.920">
    <property type="match status" value="1"/>
</dbReference>
<dbReference type="InterPro" id="IPR027417">
    <property type="entry name" value="P-loop_NTPase"/>
</dbReference>
<dbReference type="InterPro" id="IPR041075">
    <property type="entry name" value="NOD1/2_WH"/>
</dbReference>
<dbReference type="Gene3D" id="3.40.50.300">
    <property type="entry name" value="P-loop containing nucleotide triphosphate hydrolases"/>
    <property type="match status" value="1"/>
</dbReference>
<proteinExistence type="predicted"/>
<dbReference type="GO" id="GO:0005524">
    <property type="term" value="F:ATP binding"/>
    <property type="evidence" value="ECO:0007669"/>
    <property type="project" value="UniProtKB-KW"/>
</dbReference>
<dbReference type="Pfam" id="PF13516">
    <property type="entry name" value="LRR_6"/>
    <property type="match status" value="4"/>
</dbReference>
<dbReference type="CDD" id="cd16040">
    <property type="entry name" value="SPRY_PRY_SNTX"/>
    <property type="match status" value="1"/>
</dbReference>
<dbReference type="InterPro" id="IPR032675">
    <property type="entry name" value="LRR_dom_sf"/>
</dbReference>
<dbReference type="SMART" id="SM00449">
    <property type="entry name" value="SPRY"/>
    <property type="match status" value="1"/>
</dbReference>
<dbReference type="InterPro" id="IPR029495">
    <property type="entry name" value="NACHT-assoc"/>
</dbReference>
<dbReference type="SUPFAM" id="SSF52047">
    <property type="entry name" value="RNI-like"/>
    <property type="match status" value="1"/>
</dbReference>
<keyword evidence="6" id="KW-0067">ATP-binding</keyword>
<dbReference type="GeneTree" id="ENSGT01150000286904"/>
<dbReference type="AlphaFoldDB" id="A0A8C9Z5B9"/>
<reference evidence="8" key="1">
    <citation type="submission" date="2025-08" db="UniProtKB">
        <authorList>
            <consortium name="Ensembl"/>
        </authorList>
    </citation>
    <scope>IDENTIFICATION</scope>
</reference>
<keyword evidence="3" id="KW-0433">Leucine-rich repeat</keyword>
<dbReference type="SUPFAM" id="SSF49899">
    <property type="entry name" value="Concanavalin A-like lectins/glucanases"/>
    <property type="match status" value="1"/>
</dbReference>
<dbReference type="InterPro" id="IPR041267">
    <property type="entry name" value="NLRP_HD2"/>
</dbReference>
<protein>
    <recommendedName>
        <fullName evidence="7">B30.2/SPRY domain-containing protein</fullName>
    </recommendedName>
</protein>
<dbReference type="SMART" id="SM01288">
    <property type="entry name" value="FISNA"/>
    <property type="match status" value="1"/>
</dbReference>
<dbReference type="Pfam" id="PF17776">
    <property type="entry name" value="NLRC4_HD2"/>
    <property type="match status" value="1"/>
</dbReference>
<keyword evidence="2" id="KW-0963">Cytoplasm</keyword>
<keyword evidence="9" id="KW-1185">Reference proteome</keyword>
<feature type="domain" description="B30.2/SPRY" evidence="7">
    <location>
        <begin position="791"/>
        <end position="993"/>
    </location>
</feature>
<evidence type="ECO:0000256" key="1">
    <source>
        <dbReference type="ARBA" id="ARBA00004496"/>
    </source>
</evidence>
<keyword evidence="4" id="KW-0677">Repeat</keyword>